<protein>
    <submittedName>
        <fullName evidence="1">Uncharacterized protein</fullName>
    </submittedName>
</protein>
<proteinExistence type="predicted"/>
<dbReference type="AlphaFoldDB" id="A0AAV4M2Z8"/>
<name>A0AAV4M2Z8_CAEEX</name>
<keyword evidence="2" id="KW-1185">Reference proteome</keyword>
<evidence type="ECO:0000313" key="2">
    <source>
        <dbReference type="Proteomes" id="UP001054945"/>
    </source>
</evidence>
<gene>
    <name evidence="1" type="ORF">CEXT_765161</name>
</gene>
<sequence length="98" mass="10817">MQDFFTSKAIAHLECLIEAVWPGLAVAPGNTDGHRQKGLMAAELKVTPVNSIAKKLGTDAPLSAHSLLPHELHLENHHSKVAYEYERTSRFTMLVTDL</sequence>
<dbReference type="Proteomes" id="UP001054945">
    <property type="component" value="Unassembled WGS sequence"/>
</dbReference>
<accession>A0AAV4M2Z8</accession>
<evidence type="ECO:0000313" key="1">
    <source>
        <dbReference type="EMBL" id="GIX66580.1"/>
    </source>
</evidence>
<dbReference type="EMBL" id="BPLR01001805">
    <property type="protein sequence ID" value="GIX66580.1"/>
    <property type="molecule type" value="Genomic_DNA"/>
</dbReference>
<comment type="caution">
    <text evidence="1">The sequence shown here is derived from an EMBL/GenBank/DDBJ whole genome shotgun (WGS) entry which is preliminary data.</text>
</comment>
<reference evidence="1 2" key="1">
    <citation type="submission" date="2021-06" db="EMBL/GenBank/DDBJ databases">
        <title>Caerostris extrusa draft genome.</title>
        <authorList>
            <person name="Kono N."/>
            <person name="Arakawa K."/>
        </authorList>
    </citation>
    <scope>NUCLEOTIDE SEQUENCE [LARGE SCALE GENOMIC DNA]</scope>
</reference>
<organism evidence="1 2">
    <name type="scientific">Caerostris extrusa</name>
    <name type="common">Bark spider</name>
    <name type="synonym">Caerostris bankana</name>
    <dbReference type="NCBI Taxonomy" id="172846"/>
    <lineage>
        <taxon>Eukaryota</taxon>
        <taxon>Metazoa</taxon>
        <taxon>Ecdysozoa</taxon>
        <taxon>Arthropoda</taxon>
        <taxon>Chelicerata</taxon>
        <taxon>Arachnida</taxon>
        <taxon>Araneae</taxon>
        <taxon>Araneomorphae</taxon>
        <taxon>Entelegynae</taxon>
        <taxon>Araneoidea</taxon>
        <taxon>Araneidae</taxon>
        <taxon>Caerostris</taxon>
    </lineage>
</organism>